<dbReference type="PANTHER" id="PTHR30087">
    <property type="entry name" value="INNER MEMBRANE PROTEIN"/>
    <property type="match status" value="1"/>
</dbReference>
<proteinExistence type="predicted"/>
<evidence type="ECO:0000313" key="1">
    <source>
        <dbReference type="EMBL" id="SDZ29643.1"/>
    </source>
</evidence>
<evidence type="ECO:0000313" key="2">
    <source>
        <dbReference type="Proteomes" id="UP000198625"/>
    </source>
</evidence>
<gene>
    <name evidence="1" type="ORF">SAMN05660462_02579</name>
</gene>
<dbReference type="RefSeq" id="WP_091732027.1">
    <property type="nucleotide sequence ID" value="NZ_FNQE01000032.1"/>
</dbReference>
<keyword evidence="2" id="KW-1185">Reference proteome</keyword>
<dbReference type="PANTHER" id="PTHR30087:SF1">
    <property type="entry name" value="HYPOTHETICAL CYTOSOLIC PROTEIN"/>
    <property type="match status" value="1"/>
</dbReference>
<dbReference type="InterPro" id="IPR007553">
    <property type="entry name" value="2-thiour_desulf"/>
</dbReference>
<dbReference type="Pfam" id="PF04463">
    <property type="entry name" value="2-thiour_desulf"/>
    <property type="match status" value="1"/>
</dbReference>
<name>A0A1H3RVA3_9FIRM</name>
<sequence>MYIISACLAGVNCRYDGGNNFSSEIVKLVKDGKAILVCPEQLGGLTTPRLPCEIIIDEKGNKKVISIEGKDYTKEFLKGAEETLKIAKIVEVKKAILKARSPSCGKGYVYDGTFKKKLVSGNGITADLLEKNGIKVYTEEDNIKNI</sequence>
<reference evidence="1 2" key="1">
    <citation type="submission" date="2016-10" db="EMBL/GenBank/DDBJ databases">
        <authorList>
            <person name="de Groot N.N."/>
        </authorList>
    </citation>
    <scope>NUCLEOTIDE SEQUENCE [LARGE SCALE GENOMIC DNA]</scope>
    <source>
        <strain evidence="1 2">DSM 21650</strain>
    </source>
</reference>
<dbReference type="STRING" id="415015.SAMN05660462_02579"/>
<protein>
    <submittedName>
        <fullName evidence="1">Uncharacterized conserved protein YbbK, DUF523 family</fullName>
    </submittedName>
</protein>
<dbReference type="EMBL" id="FNQE01000032">
    <property type="protein sequence ID" value="SDZ29643.1"/>
    <property type="molecule type" value="Genomic_DNA"/>
</dbReference>
<dbReference type="OrthoDB" id="9797779at2"/>
<accession>A0A1H3RVA3</accession>
<organism evidence="1 2">
    <name type="scientific">Proteiniborus ethanoligenes</name>
    <dbReference type="NCBI Taxonomy" id="415015"/>
    <lineage>
        <taxon>Bacteria</taxon>
        <taxon>Bacillati</taxon>
        <taxon>Bacillota</taxon>
        <taxon>Clostridia</taxon>
        <taxon>Eubacteriales</taxon>
        <taxon>Proteiniborus</taxon>
    </lineage>
</organism>
<dbReference type="Proteomes" id="UP000198625">
    <property type="component" value="Unassembled WGS sequence"/>
</dbReference>
<dbReference type="AlphaFoldDB" id="A0A1H3RVA3"/>